<dbReference type="Proteomes" id="UP000297753">
    <property type="component" value="Unassembled WGS sequence"/>
</dbReference>
<dbReference type="OrthoDB" id="505347at2"/>
<dbReference type="EMBL" id="SATR01000038">
    <property type="protein sequence ID" value="TFH89970.1"/>
    <property type="molecule type" value="Genomic_DNA"/>
</dbReference>
<proteinExistence type="predicted"/>
<dbReference type="RefSeq" id="WP_134836911.1">
    <property type="nucleotide sequence ID" value="NZ_SATR01000038.1"/>
</dbReference>
<reference evidence="1 2" key="1">
    <citation type="submission" date="2019-01" db="EMBL/GenBank/DDBJ databases">
        <title>Vibrio BEI176 sp. nov, a marine bacterium isolated from China: eastern marignal seas.</title>
        <authorList>
            <person name="Li B."/>
        </authorList>
    </citation>
    <scope>NUCLEOTIDE SEQUENCE [LARGE SCALE GENOMIC DNA]</scope>
    <source>
        <strain evidence="1 2">BEI176</strain>
    </source>
</reference>
<dbReference type="AlphaFoldDB" id="A0A4Y8WAL3"/>
<evidence type="ECO:0008006" key="3">
    <source>
        <dbReference type="Google" id="ProtNLM"/>
    </source>
</evidence>
<accession>A0A4Y8WAL3</accession>
<gene>
    <name evidence="1" type="ORF">ELS82_19190</name>
</gene>
<sequence>MDHVSNWMQKSTITSHKYRYSMQVDGMKGVLSTAWIADSWYSYFLPSVIVSKLNQEEKAILGACILSNFMSYTVEVEHGIVNPIVNKISLGESIFFSGKQERMTCYGVFADEVYHAMFSYDLLSSLMYSGDIHKIHDFELDSKEKSKKIVSLRRCDNDRDTEVSMLALGVYSEVCIATQLTNIQKDTIYEPVYNALKDHLDDEKRHAAIFVDLMRTFWKTSTIADKTLFISKLFAVMELNVSYMDRTWVKNYLSYIDKADLFSLMPTIKPENKFEGVASFVERTSKVLFAELNRLGAWDVQELNELLTRYRLAKFAQGGNLCVEQRY</sequence>
<comment type="caution">
    <text evidence="1">The sequence shown here is derived from an EMBL/GenBank/DDBJ whole genome shotgun (WGS) entry which is preliminary data.</text>
</comment>
<dbReference type="InterPro" id="IPR012348">
    <property type="entry name" value="RNR-like"/>
</dbReference>
<keyword evidence="2" id="KW-1185">Reference proteome</keyword>
<protein>
    <recommendedName>
        <fullName evidence="3">Diiron oxygenase</fullName>
    </recommendedName>
</protein>
<dbReference type="GO" id="GO:0016491">
    <property type="term" value="F:oxidoreductase activity"/>
    <property type="evidence" value="ECO:0007669"/>
    <property type="project" value="InterPro"/>
</dbReference>
<organism evidence="1 2">
    <name type="scientific">Vibrio ouci</name>
    <dbReference type="NCBI Taxonomy" id="2499078"/>
    <lineage>
        <taxon>Bacteria</taxon>
        <taxon>Pseudomonadati</taxon>
        <taxon>Pseudomonadota</taxon>
        <taxon>Gammaproteobacteria</taxon>
        <taxon>Vibrionales</taxon>
        <taxon>Vibrionaceae</taxon>
        <taxon>Vibrio</taxon>
    </lineage>
</organism>
<dbReference type="Pfam" id="PF11583">
    <property type="entry name" value="AurF"/>
    <property type="match status" value="1"/>
</dbReference>
<evidence type="ECO:0000313" key="1">
    <source>
        <dbReference type="EMBL" id="TFH89970.1"/>
    </source>
</evidence>
<dbReference type="InterPro" id="IPR025859">
    <property type="entry name" value="AurF/CmlI"/>
</dbReference>
<evidence type="ECO:0000313" key="2">
    <source>
        <dbReference type="Proteomes" id="UP000297753"/>
    </source>
</evidence>
<dbReference type="Gene3D" id="1.10.620.20">
    <property type="entry name" value="Ribonucleotide Reductase, subunit A"/>
    <property type="match status" value="1"/>
</dbReference>
<name>A0A4Y8WAL3_9VIBR</name>